<protein>
    <submittedName>
        <fullName evidence="2">Uncharacterized protein</fullName>
    </submittedName>
</protein>
<gene>
    <name evidence="2" type="ORF">AYBTSS11_LOCUS6109</name>
</gene>
<dbReference type="AlphaFoldDB" id="A0AA86S3B9"/>
<feature type="region of interest" description="Disordered" evidence="1">
    <location>
        <begin position="97"/>
        <end position="190"/>
    </location>
</feature>
<name>A0AA86S3B9_9FABA</name>
<dbReference type="EMBL" id="OY731399">
    <property type="protein sequence ID" value="CAJ1933010.1"/>
    <property type="molecule type" value="Genomic_DNA"/>
</dbReference>
<sequence length="190" mass="21435">MITGTAGASCAVELVITRWVQRPESGKTMVAGSNTPFYEPVHECEKSCVMQRIERMKGSKKGKREKEKKTKIEDEVEEMLQAVQDEVLLTLSQAHMTRASSSVEDLDPDLERRFQALKMKTKPNPQQQDQDLSARFGALKAKSSRSISNSNSYKEEEESEDDEETQVQKLIQWAKDAARLNPSPPSDDDD</sequence>
<keyword evidence="3" id="KW-1185">Reference proteome</keyword>
<reference evidence="2" key="1">
    <citation type="submission" date="2023-10" db="EMBL/GenBank/DDBJ databases">
        <authorList>
            <person name="Domelevo Entfellner J.-B."/>
        </authorList>
    </citation>
    <scope>NUCLEOTIDE SEQUENCE</scope>
</reference>
<evidence type="ECO:0000313" key="3">
    <source>
        <dbReference type="Proteomes" id="UP001189624"/>
    </source>
</evidence>
<dbReference type="Gramene" id="rna-AYBTSS11_LOCUS6109">
    <property type="protein sequence ID" value="CAJ1933010.1"/>
    <property type="gene ID" value="gene-AYBTSS11_LOCUS6109"/>
</dbReference>
<evidence type="ECO:0000256" key="1">
    <source>
        <dbReference type="SAM" id="MobiDB-lite"/>
    </source>
</evidence>
<dbReference type="Proteomes" id="UP001189624">
    <property type="component" value="Chromosome 2"/>
</dbReference>
<evidence type="ECO:0000313" key="2">
    <source>
        <dbReference type="EMBL" id="CAJ1933010.1"/>
    </source>
</evidence>
<proteinExistence type="predicted"/>
<accession>A0AA86S3B9</accession>
<organism evidence="2 3">
    <name type="scientific">Sphenostylis stenocarpa</name>
    <dbReference type="NCBI Taxonomy" id="92480"/>
    <lineage>
        <taxon>Eukaryota</taxon>
        <taxon>Viridiplantae</taxon>
        <taxon>Streptophyta</taxon>
        <taxon>Embryophyta</taxon>
        <taxon>Tracheophyta</taxon>
        <taxon>Spermatophyta</taxon>
        <taxon>Magnoliopsida</taxon>
        <taxon>eudicotyledons</taxon>
        <taxon>Gunneridae</taxon>
        <taxon>Pentapetalae</taxon>
        <taxon>rosids</taxon>
        <taxon>fabids</taxon>
        <taxon>Fabales</taxon>
        <taxon>Fabaceae</taxon>
        <taxon>Papilionoideae</taxon>
        <taxon>50 kb inversion clade</taxon>
        <taxon>NPAAA clade</taxon>
        <taxon>indigoferoid/millettioid clade</taxon>
        <taxon>Phaseoleae</taxon>
        <taxon>Sphenostylis</taxon>
    </lineage>
</organism>
<feature type="compositionally biased region" description="Acidic residues" evidence="1">
    <location>
        <begin position="155"/>
        <end position="165"/>
    </location>
</feature>